<evidence type="ECO:0000256" key="1">
    <source>
        <dbReference type="ARBA" id="ARBA00023012"/>
    </source>
</evidence>
<keyword evidence="1" id="KW-0902">Two-component regulatory system</keyword>
<dbReference type="GO" id="GO:0000160">
    <property type="term" value="P:phosphorelay signal transduction system"/>
    <property type="evidence" value="ECO:0007669"/>
    <property type="project" value="UniProtKB-KW"/>
</dbReference>
<reference evidence="3" key="2">
    <citation type="submission" date="2021-09" db="EMBL/GenBank/DDBJ databases">
        <authorList>
            <person name="Gilroy R."/>
        </authorList>
    </citation>
    <scope>NUCLEOTIDE SEQUENCE</scope>
    <source>
        <strain evidence="3">316</strain>
    </source>
</reference>
<reference evidence="3" key="1">
    <citation type="journal article" date="2021" name="PeerJ">
        <title>Extensive microbial diversity within the chicken gut microbiome revealed by metagenomics and culture.</title>
        <authorList>
            <person name="Gilroy R."/>
            <person name="Ravi A."/>
            <person name="Getino M."/>
            <person name="Pursley I."/>
            <person name="Horton D.L."/>
            <person name="Alikhan N.F."/>
            <person name="Baker D."/>
            <person name="Gharbi K."/>
            <person name="Hall N."/>
            <person name="Watson M."/>
            <person name="Adriaenssens E.M."/>
            <person name="Foster-Nyarko E."/>
            <person name="Jarju S."/>
            <person name="Secka A."/>
            <person name="Antonio M."/>
            <person name="Oren A."/>
            <person name="Chaudhuri R.R."/>
            <person name="La Ragione R."/>
            <person name="Hildebrand F."/>
            <person name="Pallen M.J."/>
        </authorList>
    </citation>
    <scope>NUCLEOTIDE SEQUENCE</scope>
    <source>
        <strain evidence="3">316</strain>
    </source>
</reference>
<feature type="domain" description="HPt" evidence="2">
    <location>
        <begin position="12"/>
        <end position="98"/>
    </location>
</feature>
<dbReference type="SUPFAM" id="SSF47226">
    <property type="entry name" value="Histidine-containing phosphotransfer domain, HPT domain"/>
    <property type="match status" value="1"/>
</dbReference>
<protein>
    <submittedName>
        <fullName evidence="3">Hpt domain-containing protein</fullName>
    </submittedName>
</protein>
<dbReference type="AlphaFoldDB" id="A0A921E2K5"/>
<comment type="caution">
    <text evidence="3">The sequence shown here is derived from an EMBL/GenBank/DDBJ whole genome shotgun (WGS) entry which is preliminary data.</text>
</comment>
<dbReference type="Pfam" id="PF01627">
    <property type="entry name" value="Hpt"/>
    <property type="match status" value="1"/>
</dbReference>
<accession>A0A921E2K5</accession>
<name>A0A921E2K5_9HYPH</name>
<evidence type="ECO:0000313" key="3">
    <source>
        <dbReference type="EMBL" id="HJE24154.1"/>
    </source>
</evidence>
<evidence type="ECO:0000313" key="4">
    <source>
        <dbReference type="Proteomes" id="UP000742631"/>
    </source>
</evidence>
<sequence length="99" mass="10635">MLAELELLFGRQRLMELLGVLDHEIAIRLDTPATEPSQLARDAHILVSSSGALAFLTLSDACSALEQACVRGEEVSLRLDSVVLAARHARDAIATLRAA</sequence>
<gene>
    <name evidence="3" type="ORF">K8W01_10900</name>
</gene>
<proteinExistence type="predicted"/>
<evidence type="ECO:0000259" key="2">
    <source>
        <dbReference type="Pfam" id="PF01627"/>
    </source>
</evidence>
<dbReference type="Proteomes" id="UP000742631">
    <property type="component" value="Unassembled WGS sequence"/>
</dbReference>
<dbReference type="InterPro" id="IPR036641">
    <property type="entry name" value="HPT_dom_sf"/>
</dbReference>
<dbReference type="Gene3D" id="1.20.120.160">
    <property type="entry name" value="HPT domain"/>
    <property type="match status" value="1"/>
</dbReference>
<dbReference type="InterPro" id="IPR008207">
    <property type="entry name" value="Sig_transdc_His_kin_Hpt_dom"/>
</dbReference>
<dbReference type="GO" id="GO:0004672">
    <property type="term" value="F:protein kinase activity"/>
    <property type="evidence" value="ECO:0007669"/>
    <property type="project" value="UniProtKB-ARBA"/>
</dbReference>
<dbReference type="EMBL" id="DYYG01000035">
    <property type="protein sequence ID" value="HJE24154.1"/>
    <property type="molecule type" value="Genomic_DNA"/>
</dbReference>
<organism evidence="3 4">
    <name type="scientific">Methylorubrum populi</name>
    <dbReference type="NCBI Taxonomy" id="223967"/>
    <lineage>
        <taxon>Bacteria</taxon>
        <taxon>Pseudomonadati</taxon>
        <taxon>Pseudomonadota</taxon>
        <taxon>Alphaproteobacteria</taxon>
        <taxon>Hyphomicrobiales</taxon>
        <taxon>Methylobacteriaceae</taxon>
        <taxon>Methylorubrum</taxon>
    </lineage>
</organism>